<evidence type="ECO:0000313" key="5">
    <source>
        <dbReference type="Proteomes" id="UP000474758"/>
    </source>
</evidence>
<dbReference type="RefSeq" id="WP_165047653.1">
    <property type="nucleotide sequence ID" value="NZ_JAALFE010000004.1"/>
</dbReference>
<dbReference type="GO" id="GO:0004497">
    <property type="term" value="F:monooxygenase activity"/>
    <property type="evidence" value="ECO:0007669"/>
    <property type="project" value="UniProtKB-KW"/>
</dbReference>
<dbReference type="Gene3D" id="3.30.9.30">
    <property type="match status" value="1"/>
</dbReference>
<organism evidence="4 5">
    <name type="scientific">Paragemmobacter kunshanensis</name>
    <dbReference type="NCBI Taxonomy" id="2583234"/>
    <lineage>
        <taxon>Bacteria</taxon>
        <taxon>Pseudomonadati</taxon>
        <taxon>Pseudomonadota</taxon>
        <taxon>Alphaproteobacteria</taxon>
        <taxon>Rhodobacterales</taxon>
        <taxon>Paracoccaceae</taxon>
        <taxon>Paragemmobacter</taxon>
    </lineage>
</organism>
<dbReference type="GO" id="GO:0071949">
    <property type="term" value="F:FAD binding"/>
    <property type="evidence" value="ECO:0007669"/>
    <property type="project" value="InterPro"/>
</dbReference>
<dbReference type="Pfam" id="PF01494">
    <property type="entry name" value="FAD_binding_3"/>
    <property type="match status" value="2"/>
</dbReference>
<dbReference type="PANTHER" id="PTHR13789:SF268">
    <property type="entry name" value="5-METHYLPHENAZINE-1-CARBOXYLATE 1-MONOOXYGENASE"/>
    <property type="match status" value="1"/>
</dbReference>
<sequence length="419" mass="45375">MTILIAGGGIAGLVMGLTLHQLGLPFRILERVSEPKPLGVGINLQPNAVRELMDLGLEPLLDGIGIRTRQYGFYTKSGREIWVEPRGLAAGYAWPQFSVHRGKLQMLLLEELRRRAGEGAVMTGAAVAAFETTEAGAALILTDGRRIEGRVAIAADGIHSAIRRQMVPDEGEPIWNGAIMWRGTSPGRHFLGGNAMFLAGHDSQRFVAYPLTPEDPVTGLATINWIAEMRVDPARALAKGDWNRPAEKADFLPAFEGWDFGWVDCPGMIRASGLVHEYPMVDRDPLPGWTVGCVTLMGDAAHATYPVGSNGATQAIIDARKLGRAFRDHGVTRAALLAYEAEMRPRAEGILRANRGKGPDAVMQMVEDRCGGVFDDIETVIPRAELAAHAEHYKRLSGFSIEVLNAQPPIIGALEGVRA</sequence>
<proteinExistence type="predicted"/>
<keyword evidence="1" id="KW-0560">Oxidoreductase</keyword>
<dbReference type="InterPro" id="IPR002938">
    <property type="entry name" value="FAD-bd"/>
</dbReference>
<dbReference type="Proteomes" id="UP000474758">
    <property type="component" value="Unassembled WGS sequence"/>
</dbReference>
<reference evidence="4 5" key="1">
    <citation type="submission" date="2020-02" db="EMBL/GenBank/DDBJ databases">
        <title>Rhodobacter translucens sp. nov., a novel bacterium isolated from activated sludge.</title>
        <authorList>
            <person name="Liu J."/>
        </authorList>
    </citation>
    <scope>NUCLEOTIDE SEQUENCE [LARGE SCALE GENOMIC DNA]</scope>
    <source>
        <strain evidence="4 5">HX-7-19</strain>
    </source>
</reference>
<keyword evidence="2" id="KW-0503">Monooxygenase</keyword>
<dbReference type="PRINTS" id="PR00420">
    <property type="entry name" value="RNGMNOXGNASE"/>
</dbReference>
<dbReference type="Gene3D" id="3.50.50.60">
    <property type="entry name" value="FAD/NAD(P)-binding domain"/>
    <property type="match status" value="1"/>
</dbReference>
<evidence type="ECO:0000259" key="3">
    <source>
        <dbReference type="Pfam" id="PF01494"/>
    </source>
</evidence>
<evidence type="ECO:0000313" key="4">
    <source>
        <dbReference type="EMBL" id="NGQ90319.1"/>
    </source>
</evidence>
<dbReference type="SUPFAM" id="SSF51905">
    <property type="entry name" value="FAD/NAD(P)-binding domain"/>
    <property type="match status" value="1"/>
</dbReference>
<accession>A0A6M1TKB8</accession>
<comment type="caution">
    <text evidence="4">The sequence shown here is derived from an EMBL/GenBank/DDBJ whole genome shotgun (WGS) entry which is preliminary data.</text>
</comment>
<feature type="domain" description="FAD-binding" evidence="3">
    <location>
        <begin position="289"/>
        <end position="352"/>
    </location>
</feature>
<gene>
    <name evidence="4" type="ORF">G5V65_05375</name>
</gene>
<feature type="domain" description="FAD-binding" evidence="3">
    <location>
        <begin position="2"/>
        <end position="166"/>
    </location>
</feature>
<keyword evidence="5" id="KW-1185">Reference proteome</keyword>
<dbReference type="NCBIfam" id="NF005720">
    <property type="entry name" value="PRK07538.1"/>
    <property type="match status" value="1"/>
</dbReference>
<evidence type="ECO:0000256" key="1">
    <source>
        <dbReference type="ARBA" id="ARBA00023002"/>
    </source>
</evidence>
<dbReference type="InterPro" id="IPR050493">
    <property type="entry name" value="FAD-dep_Monooxygenase_BioMet"/>
</dbReference>
<protein>
    <submittedName>
        <fullName evidence="4">Flavin-dependent oxidoreductase</fullName>
    </submittedName>
</protein>
<evidence type="ECO:0000256" key="2">
    <source>
        <dbReference type="ARBA" id="ARBA00023033"/>
    </source>
</evidence>
<name>A0A6M1TKB8_9RHOB</name>
<dbReference type="AlphaFoldDB" id="A0A6M1TKB8"/>
<dbReference type="InterPro" id="IPR036188">
    <property type="entry name" value="FAD/NAD-bd_sf"/>
</dbReference>
<dbReference type="EMBL" id="JAALFE010000004">
    <property type="protein sequence ID" value="NGQ90319.1"/>
    <property type="molecule type" value="Genomic_DNA"/>
</dbReference>
<dbReference type="PANTHER" id="PTHR13789">
    <property type="entry name" value="MONOOXYGENASE"/>
    <property type="match status" value="1"/>
</dbReference>
<dbReference type="SUPFAM" id="SSF54373">
    <property type="entry name" value="FAD-linked reductases, C-terminal domain"/>
    <property type="match status" value="1"/>
</dbReference>